<dbReference type="RefSeq" id="WP_283755217.1">
    <property type="nucleotide sequence ID" value="NZ_JAQOSP010000116.1"/>
</dbReference>
<dbReference type="Gene3D" id="3.30.360.10">
    <property type="entry name" value="Dihydrodipicolinate Reductase, domain 2"/>
    <property type="match status" value="1"/>
</dbReference>
<evidence type="ECO:0000313" key="4">
    <source>
        <dbReference type="EMBL" id="MDJ1171464.1"/>
    </source>
</evidence>
<comment type="caution">
    <text evidence="4">The sequence shown here is derived from an EMBL/GenBank/DDBJ whole genome shotgun (WGS) entry which is preliminary data.</text>
</comment>
<feature type="domain" description="Gfo/Idh/MocA-like oxidoreductase N-terminal" evidence="2">
    <location>
        <begin position="5"/>
        <end position="123"/>
    </location>
</feature>
<protein>
    <submittedName>
        <fullName evidence="4">Gfo/Idh/MocA family oxidoreductase</fullName>
    </submittedName>
</protein>
<dbReference type="Proteomes" id="UP001235303">
    <property type="component" value="Unassembled WGS sequence"/>
</dbReference>
<name>A0ABT7AX19_9CYAN</name>
<feature type="domain" description="Gfo/Idh/MocA-like oxidoreductase C-terminal" evidence="3">
    <location>
        <begin position="140"/>
        <end position="323"/>
    </location>
</feature>
<accession>A0ABT7AX19</accession>
<dbReference type="Pfam" id="PF02894">
    <property type="entry name" value="GFO_IDH_MocA_C"/>
    <property type="match status" value="1"/>
</dbReference>
<dbReference type="EMBL" id="JAQOSP010000116">
    <property type="protein sequence ID" value="MDJ1171464.1"/>
    <property type="molecule type" value="Genomic_DNA"/>
</dbReference>
<evidence type="ECO:0000313" key="5">
    <source>
        <dbReference type="Proteomes" id="UP001235303"/>
    </source>
</evidence>
<gene>
    <name evidence="4" type="ORF">PMG71_18695</name>
</gene>
<keyword evidence="5" id="KW-1185">Reference proteome</keyword>
<dbReference type="InterPro" id="IPR036291">
    <property type="entry name" value="NAD(P)-bd_dom_sf"/>
</dbReference>
<evidence type="ECO:0000256" key="1">
    <source>
        <dbReference type="ARBA" id="ARBA00010928"/>
    </source>
</evidence>
<dbReference type="Gene3D" id="3.40.50.720">
    <property type="entry name" value="NAD(P)-binding Rossmann-like Domain"/>
    <property type="match status" value="1"/>
</dbReference>
<organism evidence="4 5">
    <name type="scientific">Roseofilum acuticapitatum BLCC-M154</name>
    <dbReference type="NCBI Taxonomy" id="3022444"/>
    <lineage>
        <taxon>Bacteria</taxon>
        <taxon>Bacillati</taxon>
        <taxon>Cyanobacteriota</taxon>
        <taxon>Cyanophyceae</taxon>
        <taxon>Desertifilales</taxon>
        <taxon>Desertifilaceae</taxon>
        <taxon>Roseofilum</taxon>
        <taxon>Roseofilum acuticapitatum</taxon>
    </lineage>
</organism>
<dbReference type="InterPro" id="IPR000683">
    <property type="entry name" value="Gfo/Idh/MocA-like_OxRdtase_N"/>
</dbReference>
<evidence type="ECO:0000259" key="3">
    <source>
        <dbReference type="Pfam" id="PF02894"/>
    </source>
</evidence>
<dbReference type="InterPro" id="IPR004104">
    <property type="entry name" value="Gfo/Idh/MocA-like_OxRdtase_C"/>
</dbReference>
<comment type="similarity">
    <text evidence="1">Belongs to the Gfo/Idh/MocA family.</text>
</comment>
<proteinExistence type="inferred from homology"/>
<dbReference type="PANTHER" id="PTHR43377">
    <property type="entry name" value="BILIVERDIN REDUCTASE A"/>
    <property type="match status" value="1"/>
</dbReference>
<dbReference type="InterPro" id="IPR051450">
    <property type="entry name" value="Gfo/Idh/MocA_Oxidoreductases"/>
</dbReference>
<sequence length="324" mass="36240">MQNPLNVGLVGTGFAARLRAETLQSDSRSRLVAVVGYNPDKTAEFAQKYGARVLESWQELVQLDDLDLVIISTINRDHGAIAKAALTAQKHVVVEYPLSLNFEGAKSLWILSKTQHKLLHIEHIELLGGLHQAFKQTLPQLGEISYLRYSKIAPIHPAPQRWNYHKDLFGFPLVASLPSIHRFTDALGTVETVYAQNRYWPENSDYYHGCFCTAQLQFTSGTIADIIYGKGDIFWQPERKLEAHGHQGTLIFEGDKGSFIQLDKITEIPVGTRRGLFAQDTQQVLEYLTEGTELYVNPQSSLYALKVACAAERSALTGQKVTVN</sequence>
<dbReference type="PANTHER" id="PTHR43377:SF10">
    <property type="entry name" value="BILIVERDIN REDUCTASE"/>
    <property type="match status" value="1"/>
</dbReference>
<dbReference type="Pfam" id="PF01408">
    <property type="entry name" value="GFO_IDH_MocA"/>
    <property type="match status" value="1"/>
</dbReference>
<dbReference type="SUPFAM" id="SSF51735">
    <property type="entry name" value="NAD(P)-binding Rossmann-fold domains"/>
    <property type="match status" value="1"/>
</dbReference>
<reference evidence="4 5" key="1">
    <citation type="submission" date="2023-01" db="EMBL/GenBank/DDBJ databases">
        <title>Novel diversity within Roseofilum (Cyanobacteria; Desertifilaceae) from marine benthic mats with descriptions of four novel species.</title>
        <authorList>
            <person name="Wang Y."/>
            <person name="Berthold D.E."/>
            <person name="Hu J."/>
            <person name="Lefler F.W."/>
            <person name="Laughinghouse H.D. IV."/>
        </authorList>
    </citation>
    <scope>NUCLEOTIDE SEQUENCE [LARGE SCALE GENOMIC DNA]</scope>
    <source>
        <strain evidence="4 5">BLCC-M154</strain>
    </source>
</reference>
<evidence type="ECO:0000259" key="2">
    <source>
        <dbReference type="Pfam" id="PF01408"/>
    </source>
</evidence>